<dbReference type="KEGG" id="svt:SVTN_20770"/>
<organism evidence="2 3">
    <name type="scientific">Streptomyces vietnamensis</name>
    <dbReference type="NCBI Taxonomy" id="362257"/>
    <lineage>
        <taxon>Bacteria</taxon>
        <taxon>Bacillati</taxon>
        <taxon>Actinomycetota</taxon>
        <taxon>Actinomycetes</taxon>
        <taxon>Kitasatosporales</taxon>
        <taxon>Streptomycetaceae</taxon>
        <taxon>Streptomyces</taxon>
    </lineage>
</organism>
<dbReference type="HOGENOM" id="CLU_486522_0_0_11"/>
<dbReference type="Pfam" id="PF13517">
    <property type="entry name" value="FG-GAP_3"/>
    <property type="match status" value="1"/>
</dbReference>
<protein>
    <recommendedName>
        <fullName evidence="4">VCBS repeat-containing protein</fullName>
    </recommendedName>
</protein>
<dbReference type="InterPro" id="IPR028994">
    <property type="entry name" value="Integrin_alpha_N"/>
</dbReference>
<dbReference type="InterPro" id="IPR013517">
    <property type="entry name" value="FG-GAP"/>
</dbReference>
<keyword evidence="3" id="KW-1185">Reference proteome</keyword>
<dbReference type="PANTHER" id="PTHR46580">
    <property type="entry name" value="SENSOR KINASE-RELATED"/>
    <property type="match status" value="1"/>
</dbReference>
<sequence length="561" mass="58592">MAGLVSGAGAASAAGQDVVDFEFDNRVLQPGEGWTELSPTGLEGTPDGTLIYTLSKAPLTDPAWTKAGLPTGLSLDPDTSCKAQPGVVGVYLCSISEDNPFPSIEIEAAASTADNTTLHYGAVYAPRGTDLAKAVKDAQIVGSLPQDGTHAARTVTAKTLAHVARNTLALNAPSLRPGATVTHSVTLHAVDEGTLDVSFMPAQGMRDWEEGETQVTLTNVRASSPIADCDASVNLDYGGITCRIDLGQSSPTDVTVSYDLKTGATAAAWNIEASAIYGVYDFGTGNPEKSATFPIVSSRPVPTHYAMLARDKSGNLLWHYGTGKATAPFRDWTENVGRGWGVYNSLAKLSPITVQAKGGGIVGRDTSGVLWYYRTTGVDWEPLTARTKVGTGWGIYNNLTGVGDVTGDRKADLLARDASGVLWLYKGTGTTTAPFATRVRVGSGWGAYNQLTGPGDLNGDGKADLLARDTTGALWLYKGTGVATAPFAARVKVGTGWGAYPQLTGPGDLTDDGKADLVARDATGTFWLYKGTGVATAPFAARVKIGTGWGDTPGTSYNYLF</sequence>
<dbReference type="SUPFAM" id="SSF69318">
    <property type="entry name" value="Integrin alpha N-terminal domain"/>
    <property type="match status" value="1"/>
</dbReference>
<proteinExistence type="predicted"/>
<dbReference type="EMBL" id="CP010407">
    <property type="protein sequence ID" value="AJF66449.1"/>
    <property type="molecule type" value="Genomic_DNA"/>
</dbReference>
<dbReference type="Proteomes" id="UP000031774">
    <property type="component" value="Chromosome"/>
</dbReference>
<dbReference type="AlphaFoldDB" id="A0A0B5IDM0"/>
<dbReference type="Gene3D" id="2.115.10.10">
    <property type="entry name" value="Tachylectin 2"/>
    <property type="match status" value="1"/>
</dbReference>
<evidence type="ECO:0008006" key="4">
    <source>
        <dbReference type="Google" id="ProtNLM"/>
    </source>
</evidence>
<dbReference type="PANTHER" id="PTHR46580:SF4">
    <property type="entry name" value="ATP_GTP-BINDING PROTEIN"/>
    <property type="match status" value="1"/>
</dbReference>
<name>A0A0B5IDM0_9ACTN</name>
<reference evidence="2 3" key="1">
    <citation type="submission" date="2014-12" db="EMBL/GenBank/DDBJ databases">
        <title>Complete genome sequence of Streptomyces vietnamensis strain GIMV4.0001, a genetic manipulable producer of the benzoisochromanequinone antibiotic granaticin.</title>
        <authorList>
            <person name="Deng M.R."/>
            <person name="Guo J."/>
            <person name="Ma L.Y."/>
            <person name="Feng G.D."/>
            <person name="Mo C.Y."/>
            <person name="Zhu H.H."/>
        </authorList>
    </citation>
    <scope>NUCLEOTIDE SEQUENCE [LARGE SCALE GENOMIC DNA]</scope>
    <source>
        <strain evidence="3">GIMV4.0001</strain>
    </source>
</reference>
<dbReference type="STRING" id="362257.SVTN_20770"/>
<keyword evidence="1" id="KW-0732">Signal</keyword>
<evidence type="ECO:0000313" key="2">
    <source>
        <dbReference type="EMBL" id="AJF66449.1"/>
    </source>
</evidence>
<evidence type="ECO:0000313" key="3">
    <source>
        <dbReference type="Proteomes" id="UP000031774"/>
    </source>
</evidence>
<evidence type="ECO:0000256" key="1">
    <source>
        <dbReference type="ARBA" id="ARBA00022729"/>
    </source>
</evidence>
<gene>
    <name evidence="2" type="ORF">SVTN_20770</name>
</gene>
<accession>A0A0B5IDM0</accession>